<dbReference type="InterPro" id="IPR017853">
    <property type="entry name" value="GH"/>
</dbReference>
<evidence type="ECO:0000313" key="16">
    <source>
        <dbReference type="Proteomes" id="UP000285883"/>
    </source>
</evidence>
<feature type="domain" description="Protein kinase" evidence="12">
    <location>
        <begin position="677"/>
        <end position="984"/>
    </location>
</feature>
<dbReference type="Gene3D" id="3.20.20.80">
    <property type="entry name" value="Glycosidases"/>
    <property type="match status" value="1"/>
</dbReference>
<organism evidence="14 15">
    <name type="scientific">Phytophthora kernoviae</name>
    <dbReference type="NCBI Taxonomy" id="325452"/>
    <lineage>
        <taxon>Eukaryota</taxon>
        <taxon>Sar</taxon>
        <taxon>Stramenopiles</taxon>
        <taxon>Oomycota</taxon>
        <taxon>Peronosporomycetes</taxon>
        <taxon>Peronosporales</taxon>
        <taxon>Peronosporaceae</taxon>
        <taxon>Phytophthora</taxon>
    </lineage>
</organism>
<comment type="similarity">
    <text evidence="2">Belongs to the NADH:flavin oxidoreductase/NADH oxidase family.</text>
</comment>
<evidence type="ECO:0000256" key="5">
    <source>
        <dbReference type="ARBA" id="ARBA00022741"/>
    </source>
</evidence>
<dbReference type="GO" id="GO:0005829">
    <property type="term" value="C:cytosol"/>
    <property type="evidence" value="ECO:0007669"/>
    <property type="project" value="UniProtKB-ARBA"/>
</dbReference>
<evidence type="ECO:0000256" key="6">
    <source>
        <dbReference type="ARBA" id="ARBA00022777"/>
    </source>
</evidence>
<dbReference type="Gene3D" id="3.20.20.70">
    <property type="entry name" value="Aldolase class I"/>
    <property type="match status" value="1"/>
</dbReference>
<keyword evidence="15" id="KW-1185">Reference proteome</keyword>
<dbReference type="InterPro" id="IPR013785">
    <property type="entry name" value="Aldolase_TIM"/>
</dbReference>
<dbReference type="SUPFAM" id="SSF51395">
    <property type="entry name" value="FMN-linked oxidoreductases"/>
    <property type="match status" value="1"/>
</dbReference>
<dbReference type="CDD" id="cd02933">
    <property type="entry name" value="OYE_like_FMN"/>
    <property type="match status" value="1"/>
</dbReference>
<evidence type="ECO:0000256" key="1">
    <source>
        <dbReference type="ARBA" id="ARBA00001917"/>
    </source>
</evidence>
<comment type="caution">
    <text evidence="14">The sequence shown here is derived from an EMBL/GenBank/DDBJ whole genome shotgun (WGS) entry which is preliminary data.</text>
</comment>
<evidence type="ECO:0000256" key="3">
    <source>
        <dbReference type="ARBA" id="ARBA00022527"/>
    </source>
</evidence>
<dbReference type="InterPro" id="IPR008271">
    <property type="entry name" value="Ser/Thr_kinase_AS"/>
</dbReference>
<dbReference type="Proteomes" id="UP000285883">
    <property type="component" value="Unassembled WGS sequence"/>
</dbReference>
<keyword evidence="8" id="KW-0560">Oxidoreductase</keyword>
<comment type="similarity">
    <text evidence="10">Belongs to the protein kinase superfamily. Ser/Thr protein kinase family. MAP kinase subfamily.</text>
</comment>
<dbReference type="PANTHER" id="PTHR22893:SF91">
    <property type="entry name" value="NADPH DEHYDROGENASE 2-RELATED"/>
    <property type="match status" value="1"/>
</dbReference>
<comment type="activity regulation">
    <text evidence="10">Activated by threonine and tyrosine phosphorylation.</text>
</comment>
<evidence type="ECO:0000313" key="15">
    <source>
        <dbReference type="Proteomes" id="UP000285624"/>
    </source>
</evidence>
<keyword evidence="5 9" id="KW-0547">Nucleotide-binding</keyword>
<comment type="cofactor">
    <cofactor evidence="1">
        <name>FMN</name>
        <dbReference type="ChEBI" id="CHEBI:58210"/>
    </cofactor>
</comment>
<dbReference type="FunFam" id="1.10.510.10:FF:000040">
    <property type="entry name" value="Mitogen-activated protein kinase"/>
    <property type="match status" value="1"/>
</dbReference>
<name>A0A421GTE3_9STRA</name>
<dbReference type="GO" id="GO:0004707">
    <property type="term" value="F:MAP kinase activity"/>
    <property type="evidence" value="ECO:0007669"/>
    <property type="project" value="UniProtKB-EC"/>
</dbReference>
<evidence type="ECO:0000313" key="13">
    <source>
        <dbReference type="EMBL" id="RLN02164.1"/>
    </source>
</evidence>
<dbReference type="Gene3D" id="1.10.510.10">
    <property type="entry name" value="Transferase(Phosphotransferase) domain 1"/>
    <property type="match status" value="1"/>
</dbReference>
<dbReference type="FunFam" id="3.30.200.20:FF:000961">
    <property type="entry name" value="Mitogen-activated protein kinase"/>
    <property type="match status" value="1"/>
</dbReference>
<sequence>MTSKLFTPLTLGGKKEPVQLLHRVVMAPLTRLRTGEQGVQTSLGAEYYKQRATPGGLIIAEATNITPTARGSWGSPGIFATEQIEAWRSVTQAVHDKGAKMFLQLWHTGRISHPLNQPDGILPVSSSSKMENMKAGKKIATREGRMEPVPPRALEASEIPSILADYRQAAENAVKAGFDGVELHAANGYLLEQFLHDGINDRTDMYGGSVQNRARFLFEALEVILESLDSAKVGIRLSPFGGSFGDKDSDPIATYTYVLEKLNKYDLAYAHLIEPRGYHVRNPLAPEKGSARQFRDTYKGVLIAASGFDREAAVRIVDEGAANAVAIGRHFISNPDLFTLTENKPGRSVAVVVLSQYDTVTDLRCYQQIKHVLELQFRVEQHTETGDIKTLRVAAADNRMHARWLDVLTSCIAKLTVQAETQQRLEDTGAMWGAVAGAAKIAPMHGGEGRRSSVYTTRGRNSSSESSECSNNNHYESEIPAEEIRMARQDSTDDELDEVKLTFEEMQMQVLRAADTQLHSQEYASVVEPVLTEEEDAAYSANGYCCTPDVRSSESSVCTEPGLDNNVDTEEETGGNNQEDSPSEDESSAEDCGVNNLGTQSAVAPYKDATSVSRGINPYQETDCNKARDGRSSLTRHPRAAFGATSSSSGFFPLMQSQPPTHSFNANGQMFTLDVRYQLVKSIGNGAYGAVIAVKDVISDGENLAVKKITNIFEDLVDAKRILREVRLLHHFNHKNITHLMDLVPPPSRKQFNDMYIITDLMETDLHQVIYSMQPMSDDHVKYFLYQMLCALHHIHSAGVLHRDMKPSNILLNANCDLKVCDFGLARGGVNLSSTIGGVRRESLQPGELTEYVVTRWYRAPEIMLNCLHYTAAIDVWAVGCIFAEMLLREPLFPGNDYLHQLKLIIKFLGTPKQEDIDFVKNTKALRFLTKLAISKPKKWLDVFAGSGAAVAVSAEAIDLLNKMLLFNPEKRISVDAALRHPYLATFFDENDLVRSQPFDFSFDLPDEKLTKDALIDLLCEDIEQFHPPVPVSTAPAPLNAAANRFFRMGMTASAMTANGVCYDPNHAASGTMDAASVAADMATIKSHGFTTVRTYISKFGPTEIGPIITGCNMTAALGVPYPQSDYTEQMEAAIAAAKTGGVGYIFVGNENLADATTVPSDMASVVRTIKSSVPPTVKVGTVQRNTEVINYSGISGWSELVAACDVLGVNLHPYFNPGTTADKAIDVFNNQWTIMKANFGDKLMITETGWPSEGSLSGNIGSTAGAQTFFSDYKAWSSSQKESFYFQMFDTPYKSQAFEKSFGLLTSDSQDKFALAAASTVNGAVSA</sequence>
<evidence type="ECO:0000256" key="9">
    <source>
        <dbReference type="PROSITE-ProRule" id="PRU10141"/>
    </source>
</evidence>
<evidence type="ECO:0000256" key="7">
    <source>
        <dbReference type="ARBA" id="ARBA00022840"/>
    </source>
</evidence>
<dbReference type="InterPro" id="IPR003527">
    <property type="entry name" value="MAP_kinase_CS"/>
</dbReference>
<dbReference type="STRING" id="325452.A0A421GTE3"/>
<comment type="cofactor">
    <cofactor evidence="10">
        <name>Mg(2+)</name>
        <dbReference type="ChEBI" id="CHEBI:18420"/>
    </cofactor>
</comment>
<dbReference type="EC" id="2.7.11.24" evidence="10"/>
<gene>
    <name evidence="13" type="ORF">BBI17_002345</name>
    <name evidence="14" type="ORF">BBO99_00003625</name>
</gene>
<dbReference type="SMART" id="SM00220">
    <property type="entry name" value="S_TKc"/>
    <property type="match status" value="1"/>
</dbReference>
<dbReference type="Proteomes" id="UP000285624">
    <property type="component" value="Unassembled WGS sequence"/>
</dbReference>
<keyword evidence="7 9" id="KW-0067">ATP-binding</keyword>
<keyword evidence="6 10" id="KW-0418">Kinase</keyword>
<dbReference type="PROSITE" id="PS00107">
    <property type="entry name" value="PROTEIN_KINASE_ATP"/>
    <property type="match status" value="1"/>
</dbReference>
<keyword evidence="10" id="KW-0460">Magnesium</keyword>
<evidence type="ECO:0000256" key="10">
    <source>
        <dbReference type="RuleBase" id="RU361165"/>
    </source>
</evidence>
<feature type="region of interest" description="Disordered" evidence="11">
    <location>
        <begin position="444"/>
        <end position="482"/>
    </location>
</feature>
<dbReference type="SUPFAM" id="SSF56112">
    <property type="entry name" value="Protein kinase-like (PK-like)"/>
    <property type="match status" value="1"/>
</dbReference>
<feature type="region of interest" description="Disordered" evidence="11">
    <location>
        <begin position="549"/>
        <end position="634"/>
    </location>
</feature>
<dbReference type="FunFam" id="3.20.20.70:FF:000059">
    <property type="entry name" value="N-ethylmaleimide reductase, FMN-linked"/>
    <property type="match status" value="1"/>
</dbReference>
<dbReference type="PROSITE" id="PS00108">
    <property type="entry name" value="PROTEIN_KINASE_ST"/>
    <property type="match status" value="1"/>
</dbReference>
<feature type="compositionally biased region" description="Polar residues" evidence="11">
    <location>
        <begin position="610"/>
        <end position="622"/>
    </location>
</feature>
<evidence type="ECO:0000256" key="11">
    <source>
        <dbReference type="SAM" id="MobiDB-lite"/>
    </source>
</evidence>
<dbReference type="GO" id="GO:0010181">
    <property type="term" value="F:FMN binding"/>
    <property type="evidence" value="ECO:0007669"/>
    <property type="project" value="InterPro"/>
</dbReference>
<protein>
    <recommendedName>
        <fullName evidence="10">Mitogen-activated protein kinase</fullName>
        <ecNumber evidence="10">2.7.11.24</ecNumber>
    </recommendedName>
</protein>
<dbReference type="PANTHER" id="PTHR22893">
    <property type="entry name" value="NADH OXIDOREDUCTASE-RELATED"/>
    <property type="match status" value="1"/>
</dbReference>
<dbReference type="InterPro" id="IPR001155">
    <property type="entry name" value="OxRdtase_FMN_N"/>
</dbReference>
<proteinExistence type="inferred from homology"/>
<reference evidence="15 16" key="1">
    <citation type="submission" date="2018-07" db="EMBL/GenBank/DDBJ databases">
        <title>Genome sequencing of oomycete isolates from Chile give support for New Zealand origin for Phytophthora kernoviae and make available the first Nothophytophthora sp. genome.</title>
        <authorList>
            <person name="Studholme D.J."/>
            <person name="Sanfuentes E."/>
            <person name="Panda P."/>
            <person name="Hill R."/>
            <person name="Sambles C."/>
            <person name="Grant M."/>
            <person name="Williams N.M."/>
            <person name="Mcdougal R.L."/>
        </authorList>
    </citation>
    <scope>NUCLEOTIDE SEQUENCE [LARGE SCALE GENOMIC DNA]</scope>
    <source>
        <strain evidence="13">Chile2</strain>
        <strain evidence="14">Chile4</strain>
    </source>
</reference>
<keyword evidence="3 10" id="KW-0723">Serine/threonine-protein kinase</keyword>
<dbReference type="GO" id="GO:0005524">
    <property type="term" value="F:ATP binding"/>
    <property type="evidence" value="ECO:0007669"/>
    <property type="project" value="UniProtKB-UniRule"/>
</dbReference>
<evidence type="ECO:0000259" key="12">
    <source>
        <dbReference type="PROSITE" id="PS50011"/>
    </source>
</evidence>
<dbReference type="InterPro" id="IPR011009">
    <property type="entry name" value="Kinase-like_dom_sf"/>
</dbReference>
<evidence type="ECO:0000313" key="14">
    <source>
        <dbReference type="EMBL" id="RLN81538.1"/>
    </source>
</evidence>
<accession>A0A421GTE3</accession>
<dbReference type="GO" id="GO:0016628">
    <property type="term" value="F:oxidoreductase activity, acting on the CH-CH group of donors, NAD or NADP as acceptor"/>
    <property type="evidence" value="ECO:0007669"/>
    <property type="project" value="UniProtKB-ARBA"/>
</dbReference>
<dbReference type="InterPro" id="IPR000719">
    <property type="entry name" value="Prot_kinase_dom"/>
</dbReference>
<keyword evidence="4 10" id="KW-0808">Transferase</keyword>
<dbReference type="PROSITE" id="PS50011">
    <property type="entry name" value="PROTEIN_KINASE_DOM"/>
    <property type="match status" value="1"/>
</dbReference>
<dbReference type="Gene3D" id="3.30.200.20">
    <property type="entry name" value="Phosphorylase Kinase, domain 1"/>
    <property type="match status" value="1"/>
</dbReference>
<dbReference type="PROSITE" id="PS01351">
    <property type="entry name" value="MAPK"/>
    <property type="match status" value="1"/>
</dbReference>
<dbReference type="SUPFAM" id="SSF51445">
    <property type="entry name" value="(Trans)glycosidases"/>
    <property type="match status" value="1"/>
</dbReference>
<dbReference type="InterPro" id="IPR045247">
    <property type="entry name" value="Oye-like"/>
</dbReference>
<dbReference type="EMBL" id="MAYM02002246">
    <property type="protein sequence ID" value="RLN02164.1"/>
    <property type="molecule type" value="Genomic_DNA"/>
</dbReference>
<dbReference type="Pfam" id="PF00069">
    <property type="entry name" value="Pkinase"/>
    <property type="match status" value="1"/>
</dbReference>
<feature type="compositionally biased region" description="Low complexity" evidence="11">
    <location>
        <begin position="461"/>
        <end position="474"/>
    </location>
</feature>
<dbReference type="InterPro" id="IPR017441">
    <property type="entry name" value="Protein_kinase_ATP_BS"/>
</dbReference>
<comment type="catalytic activity">
    <reaction evidence="10">
        <text>L-threonyl-[protein] + ATP = O-phospho-L-threonyl-[protein] + ADP + H(+)</text>
        <dbReference type="Rhea" id="RHEA:46608"/>
        <dbReference type="Rhea" id="RHEA-COMP:11060"/>
        <dbReference type="Rhea" id="RHEA-COMP:11605"/>
        <dbReference type="ChEBI" id="CHEBI:15378"/>
        <dbReference type="ChEBI" id="CHEBI:30013"/>
        <dbReference type="ChEBI" id="CHEBI:30616"/>
        <dbReference type="ChEBI" id="CHEBI:61977"/>
        <dbReference type="ChEBI" id="CHEBI:456216"/>
        <dbReference type="EC" id="2.7.11.24"/>
    </reaction>
</comment>
<dbReference type="Pfam" id="PF00724">
    <property type="entry name" value="Oxidored_FMN"/>
    <property type="match status" value="1"/>
</dbReference>
<feature type="binding site" evidence="9">
    <location>
        <position position="708"/>
    </location>
    <ligand>
        <name>ATP</name>
        <dbReference type="ChEBI" id="CHEBI:30616"/>
    </ligand>
</feature>
<evidence type="ECO:0000256" key="2">
    <source>
        <dbReference type="ARBA" id="ARBA00005979"/>
    </source>
</evidence>
<evidence type="ECO:0000256" key="8">
    <source>
        <dbReference type="ARBA" id="ARBA00023002"/>
    </source>
</evidence>
<dbReference type="EMBL" id="MBDN02000076">
    <property type="protein sequence ID" value="RLN81538.1"/>
    <property type="molecule type" value="Genomic_DNA"/>
</dbReference>
<dbReference type="CDD" id="cd07834">
    <property type="entry name" value="STKc_MAPK"/>
    <property type="match status" value="1"/>
</dbReference>
<evidence type="ECO:0000256" key="4">
    <source>
        <dbReference type="ARBA" id="ARBA00022679"/>
    </source>
</evidence>